<feature type="transmembrane region" description="Helical" evidence="7">
    <location>
        <begin position="101"/>
        <end position="121"/>
    </location>
</feature>
<organism evidence="9 10">
    <name type="scientific">Kocuria soli</name>
    <dbReference type="NCBI Taxonomy" id="2485125"/>
    <lineage>
        <taxon>Bacteria</taxon>
        <taxon>Bacillati</taxon>
        <taxon>Actinomycetota</taxon>
        <taxon>Actinomycetes</taxon>
        <taxon>Micrococcales</taxon>
        <taxon>Micrococcaceae</taxon>
        <taxon>Kocuria</taxon>
    </lineage>
</organism>
<dbReference type="OrthoDB" id="9815120at2"/>
<comment type="subcellular location">
    <subcellularLocation>
        <location evidence="1">Membrane</location>
        <topology evidence="1">Multi-pass membrane protein</topology>
    </subcellularLocation>
</comment>
<evidence type="ECO:0000256" key="6">
    <source>
        <dbReference type="SAM" id="MobiDB-lite"/>
    </source>
</evidence>
<feature type="transmembrane region" description="Helical" evidence="7">
    <location>
        <begin position="239"/>
        <end position="257"/>
    </location>
</feature>
<dbReference type="GO" id="GO:0016020">
    <property type="term" value="C:membrane"/>
    <property type="evidence" value="ECO:0007669"/>
    <property type="project" value="UniProtKB-SubCell"/>
</dbReference>
<feature type="transmembrane region" description="Helical" evidence="7">
    <location>
        <begin position="178"/>
        <end position="197"/>
    </location>
</feature>
<name>A0A3N3ZZV8_9MICC</name>
<dbReference type="EMBL" id="RKMF01000002">
    <property type="protein sequence ID" value="ROZ64678.1"/>
    <property type="molecule type" value="Genomic_DNA"/>
</dbReference>
<dbReference type="RefSeq" id="WP_123823992.1">
    <property type="nucleotide sequence ID" value="NZ_RKMF01000002.1"/>
</dbReference>
<feature type="transmembrane region" description="Helical" evidence="7">
    <location>
        <begin position="209"/>
        <end position="227"/>
    </location>
</feature>
<evidence type="ECO:0000256" key="1">
    <source>
        <dbReference type="ARBA" id="ARBA00004141"/>
    </source>
</evidence>
<dbReference type="InterPro" id="IPR050638">
    <property type="entry name" value="AA-Vitamin_Transporters"/>
</dbReference>
<dbReference type="Pfam" id="PF00892">
    <property type="entry name" value="EamA"/>
    <property type="match status" value="1"/>
</dbReference>
<dbReference type="InterPro" id="IPR037185">
    <property type="entry name" value="EmrE-like"/>
</dbReference>
<dbReference type="Proteomes" id="UP000270616">
    <property type="component" value="Unassembled WGS sequence"/>
</dbReference>
<accession>A0A3N3ZZV8</accession>
<sequence length="330" mass="33505">MTATAPVPVVAQAGNPSPEAASGPTISREGSTTDGRQGSRGTAVLLVLASCVSLQTGAALAMQLFPVLGSWGTTSVRLLVAAVVLALIVRPKVRGWTGPQWSATVCFGVALALMNGFFYAALSRIPLGPAVSIEFLGPLVLAAVLSLRPRDLVWVGLALVGVALFGLESALGTGGLDPVGVVLVLIAGAFWAVYILTSARVGQLIPGPAGLAVALLVAAVLLLPFGVNQFPKIVGDPHLLVLALGTGVLASLIPYALELSALRTLPRPVFGVLLSLEPAVATLAGWLLLGQTASAWKLAAVALVMIASIGSTLTARQKRTTPELAPSSAA</sequence>
<evidence type="ECO:0000256" key="3">
    <source>
        <dbReference type="ARBA" id="ARBA00022692"/>
    </source>
</evidence>
<feature type="transmembrane region" description="Helical" evidence="7">
    <location>
        <begin position="152"/>
        <end position="172"/>
    </location>
</feature>
<dbReference type="AlphaFoldDB" id="A0A3N3ZZV8"/>
<protein>
    <submittedName>
        <fullName evidence="9">EamA family transporter</fullName>
    </submittedName>
</protein>
<evidence type="ECO:0000256" key="4">
    <source>
        <dbReference type="ARBA" id="ARBA00022989"/>
    </source>
</evidence>
<keyword evidence="3 7" id="KW-0812">Transmembrane</keyword>
<dbReference type="PANTHER" id="PTHR32322">
    <property type="entry name" value="INNER MEMBRANE TRANSPORTER"/>
    <property type="match status" value="1"/>
</dbReference>
<keyword evidence="4 7" id="KW-1133">Transmembrane helix</keyword>
<dbReference type="PANTHER" id="PTHR32322:SF2">
    <property type="entry name" value="EAMA DOMAIN-CONTAINING PROTEIN"/>
    <property type="match status" value="1"/>
</dbReference>
<gene>
    <name evidence="9" type="ORF">EDL96_02195</name>
</gene>
<evidence type="ECO:0000313" key="9">
    <source>
        <dbReference type="EMBL" id="ROZ64678.1"/>
    </source>
</evidence>
<proteinExistence type="inferred from homology"/>
<evidence type="ECO:0000259" key="8">
    <source>
        <dbReference type="Pfam" id="PF00892"/>
    </source>
</evidence>
<evidence type="ECO:0000256" key="2">
    <source>
        <dbReference type="ARBA" id="ARBA00007362"/>
    </source>
</evidence>
<keyword evidence="5 7" id="KW-0472">Membrane</keyword>
<comment type="caution">
    <text evidence="9">The sequence shown here is derived from an EMBL/GenBank/DDBJ whole genome shotgun (WGS) entry which is preliminary data.</text>
</comment>
<evidence type="ECO:0000256" key="5">
    <source>
        <dbReference type="ARBA" id="ARBA00023136"/>
    </source>
</evidence>
<dbReference type="SUPFAM" id="SSF103481">
    <property type="entry name" value="Multidrug resistance efflux transporter EmrE"/>
    <property type="match status" value="2"/>
</dbReference>
<evidence type="ECO:0000256" key="7">
    <source>
        <dbReference type="SAM" id="Phobius"/>
    </source>
</evidence>
<feature type="region of interest" description="Disordered" evidence="6">
    <location>
        <begin position="1"/>
        <end position="38"/>
    </location>
</feature>
<feature type="compositionally biased region" description="Polar residues" evidence="6">
    <location>
        <begin position="24"/>
        <end position="38"/>
    </location>
</feature>
<comment type="similarity">
    <text evidence="2">Belongs to the EamA transporter family.</text>
</comment>
<feature type="transmembrane region" description="Helical" evidence="7">
    <location>
        <begin position="71"/>
        <end position="89"/>
    </location>
</feature>
<keyword evidence="10" id="KW-1185">Reference proteome</keyword>
<reference evidence="9 10" key="1">
    <citation type="submission" date="2018-10" db="EMBL/GenBank/DDBJ databases">
        <title>Kocuria sp. M5W7-7, whole genome shotgun sequence.</title>
        <authorList>
            <person name="Tuo L."/>
        </authorList>
    </citation>
    <scope>NUCLEOTIDE SEQUENCE [LARGE SCALE GENOMIC DNA]</scope>
    <source>
        <strain evidence="9 10">M5W7-7</strain>
    </source>
</reference>
<feature type="transmembrane region" description="Helical" evidence="7">
    <location>
        <begin position="127"/>
        <end position="145"/>
    </location>
</feature>
<dbReference type="InterPro" id="IPR000620">
    <property type="entry name" value="EamA_dom"/>
</dbReference>
<evidence type="ECO:0000313" key="10">
    <source>
        <dbReference type="Proteomes" id="UP000270616"/>
    </source>
</evidence>
<feature type="domain" description="EamA" evidence="8">
    <location>
        <begin position="180"/>
        <end position="310"/>
    </location>
</feature>
<feature type="transmembrane region" description="Helical" evidence="7">
    <location>
        <begin position="269"/>
        <end position="289"/>
    </location>
</feature>
<feature type="transmembrane region" description="Helical" evidence="7">
    <location>
        <begin position="43"/>
        <end position="65"/>
    </location>
</feature>
<feature type="transmembrane region" description="Helical" evidence="7">
    <location>
        <begin position="295"/>
        <end position="315"/>
    </location>
</feature>
<feature type="compositionally biased region" description="Low complexity" evidence="6">
    <location>
        <begin position="1"/>
        <end position="11"/>
    </location>
</feature>